<reference evidence="1 2" key="1">
    <citation type="submission" date="2016-03" db="EMBL/GenBank/DDBJ databases">
        <title>EvidentialGene: Evidence-directed Construction of Genes on Genomes.</title>
        <authorList>
            <person name="Gilbert D.G."/>
            <person name="Choi J.-H."/>
            <person name="Mockaitis K."/>
            <person name="Colbourne J."/>
            <person name="Pfrender M."/>
        </authorList>
    </citation>
    <scope>NUCLEOTIDE SEQUENCE [LARGE SCALE GENOMIC DNA]</scope>
    <source>
        <strain evidence="1 2">Xinb3</strain>
        <tissue evidence="1">Complete organism</tissue>
    </source>
</reference>
<comment type="caution">
    <text evidence="1">The sequence shown here is derived from an EMBL/GenBank/DDBJ whole genome shotgun (WGS) entry which is preliminary data.</text>
</comment>
<protein>
    <submittedName>
        <fullName evidence="1">Uncharacterized protein</fullName>
    </submittedName>
</protein>
<dbReference type="EMBL" id="LRGB01027593">
    <property type="protein sequence ID" value="KZR95690.1"/>
    <property type="molecule type" value="Genomic_DNA"/>
</dbReference>
<evidence type="ECO:0000313" key="1">
    <source>
        <dbReference type="EMBL" id="KZR95690.1"/>
    </source>
</evidence>
<sequence length="49" mass="5634">MIFSVKNNCSGIKIFPAVWVRRIFMETGVLHGQTNILSSVYCIAILWLY</sequence>
<accession>A0A162BP32</accession>
<gene>
    <name evidence="1" type="ORF">APZ42_010413</name>
</gene>
<evidence type="ECO:0000313" key="2">
    <source>
        <dbReference type="Proteomes" id="UP000076858"/>
    </source>
</evidence>
<keyword evidence="2" id="KW-1185">Reference proteome</keyword>
<organism evidence="1 2">
    <name type="scientific">Daphnia magna</name>
    <dbReference type="NCBI Taxonomy" id="35525"/>
    <lineage>
        <taxon>Eukaryota</taxon>
        <taxon>Metazoa</taxon>
        <taxon>Ecdysozoa</taxon>
        <taxon>Arthropoda</taxon>
        <taxon>Crustacea</taxon>
        <taxon>Branchiopoda</taxon>
        <taxon>Diplostraca</taxon>
        <taxon>Cladocera</taxon>
        <taxon>Anomopoda</taxon>
        <taxon>Daphniidae</taxon>
        <taxon>Daphnia</taxon>
    </lineage>
</organism>
<dbReference type="AlphaFoldDB" id="A0A162BP32"/>
<proteinExistence type="predicted"/>
<dbReference type="Proteomes" id="UP000076858">
    <property type="component" value="Unassembled WGS sequence"/>
</dbReference>
<name>A0A162BP32_9CRUS</name>